<accession>D8LF13</accession>
<keyword evidence="2" id="KW-1133">Transmembrane helix</keyword>
<dbReference type="InterPro" id="IPR004345">
    <property type="entry name" value="TB2_DP1_HVA22"/>
</dbReference>
<feature type="transmembrane region" description="Helical" evidence="2">
    <location>
        <begin position="164"/>
        <end position="180"/>
    </location>
</feature>
<dbReference type="STRING" id="2880.D8LF13"/>
<dbReference type="EMBL" id="FN648000">
    <property type="protein sequence ID" value="CBN79833.1"/>
    <property type="molecule type" value="Genomic_DNA"/>
</dbReference>
<evidence type="ECO:0000313" key="4">
    <source>
        <dbReference type="Proteomes" id="UP000002630"/>
    </source>
</evidence>
<feature type="transmembrane region" description="Helical" evidence="2">
    <location>
        <begin position="402"/>
        <end position="427"/>
    </location>
</feature>
<sequence>MVDEGGADVCEKIEGSEVLLALRTLVKELLSIEVPSLKEFVLAFQAAFETSWHSLSAWFSVLTLFLSPVLQFLAVLARAVWPHAQTAAITVCKYQASLPASTLCAEAAAVVLFIALVLLRRFIVRQRYIPRARRRVRNFRARINTAYMSFTASVERNLRLSARAFPHVVYWTAAASFAWLAPDLTGSLRDKFWVFATATWPTLYAVYLVLLVRSQNAVNDEDSAGGSSVNGTPAGAGTRGTAAKAPVLYAPGARTPREGKPRAGTPGAGTPARSGLARGAGVMPQDVDRVLMYWVVFTVARCWGLLAAYVPETFFTPYVRTVAFFLALWMHLPGPGSGLQVVYAWLEPLVHTYVKDLRMPQNGYTGTLKRVQDLLVLVRLLTEEKAELLVDNITDSWMLVPALAFFLTPSFMTELACLYAGLVIPSFNSIKTLGRRSNTSAVSTAWAALATSADSARVRWLTYWVAYGSWWHLSLCLGGILRVLPLAAHAELALLLWLQVPLFRGGGRILDFGERCMDRWTFGSDVASTPVRPLTPPQQQEVNR</sequence>
<keyword evidence="4" id="KW-1185">Reference proteome</keyword>
<evidence type="ECO:0000313" key="3">
    <source>
        <dbReference type="EMBL" id="CBN79833.1"/>
    </source>
</evidence>
<feature type="transmembrane region" description="Helical" evidence="2">
    <location>
        <begin position="100"/>
        <end position="119"/>
    </location>
</feature>
<dbReference type="InParanoid" id="D8LF13"/>
<gene>
    <name evidence="3" type="ORF">Esi_0014_0181</name>
</gene>
<feature type="region of interest" description="Disordered" evidence="1">
    <location>
        <begin position="220"/>
        <end position="278"/>
    </location>
</feature>
<reference evidence="3 4" key="1">
    <citation type="journal article" date="2010" name="Nature">
        <title>The Ectocarpus genome and the independent evolution of multicellularity in brown algae.</title>
        <authorList>
            <person name="Cock J.M."/>
            <person name="Sterck L."/>
            <person name="Rouze P."/>
            <person name="Scornet D."/>
            <person name="Allen A.E."/>
            <person name="Amoutzias G."/>
            <person name="Anthouard V."/>
            <person name="Artiguenave F."/>
            <person name="Aury J.M."/>
            <person name="Badger J.H."/>
            <person name="Beszteri B."/>
            <person name="Billiau K."/>
            <person name="Bonnet E."/>
            <person name="Bothwell J.H."/>
            <person name="Bowler C."/>
            <person name="Boyen C."/>
            <person name="Brownlee C."/>
            <person name="Carrano C.J."/>
            <person name="Charrier B."/>
            <person name="Cho G.Y."/>
            <person name="Coelho S.M."/>
            <person name="Collen J."/>
            <person name="Corre E."/>
            <person name="Da Silva C."/>
            <person name="Delage L."/>
            <person name="Delaroque N."/>
            <person name="Dittami S.M."/>
            <person name="Doulbeau S."/>
            <person name="Elias M."/>
            <person name="Farnham G."/>
            <person name="Gachon C.M."/>
            <person name="Gschloessl B."/>
            <person name="Heesch S."/>
            <person name="Jabbari K."/>
            <person name="Jubin C."/>
            <person name="Kawai H."/>
            <person name="Kimura K."/>
            <person name="Kloareg B."/>
            <person name="Kupper F.C."/>
            <person name="Lang D."/>
            <person name="Le Bail A."/>
            <person name="Leblanc C."/>
            <person name="Lerouge P."/>
            <person name="Lohr M."/>
            <person name="Lopez P.J."/>
            <person name="Martens C."/>
            <person name="Maumus F."/>
            <person name="Michel G."/>
            <person name="Miranda-Saavedra D."/>
            <person name="Morales J."/>
            <person name="Moreau H."/>
            <person name="Motomura T."/>
            <person name="Nagasato C."/>
            <person name="Napoli C.A."/>
            <person name="Nelson D.R."/>
            <person name="Nyvall-Collen P."/>
            <person name="Peters A.F."/>
            <person name="Pommier C."/>
            <person name="Potin P."/>
            <person name="Poulain J."/>
            <person name="Quesneville H."/>
            <person name="Read B."/>
            <person name="Rensing S.A."/>
            <person name="Ritter A."/>
            <person name="Rousvoal S."/>
            <person name="Samanta M."/>
            <person name="Samson G."/>
            <person name="Schroeder D.C."/>
            <person name="Segurens B."/>
            <person name="Strittmatter M."/>
            <person name="Tonon T."/>
            <person name="Tregear J.W."/>
            <person name="Valentin K."/>
            <person name="von Dassow P."/>
            <person name="Yamagishi T."/>
            <person name="Van de Peer Y."/>
            <person name="Wincker P."/>
        </authorList>
    </citation>
    <scope>NUCLEOTIDE SEQUENCE [LARGE SCALE GENOMIC DNA]</scope>
    <source>
        <strain evidence="4">Ec32 / CCAP1310/4</strain>
    </source>
</reference>
<dbReference type="Pfam" id="PF03134">
    <property type="entry name" value="TB2_DP1_HVA22"/>
    <property type="match status" value="1"/>
</dbReference>
<feature type="transmembrane region" description="Helical" evidence="2">
    <location>
        <begin position="291"/>
        <end position="310"/>
    </location>
</feature>
<dbReference type="eggNOG" id="ENOG502QTKE">
    <property type="taxonomic scope" value="Eukaryota"/>
</dbReference>
<protein>
    <recommendedName>
        <fullName evidence="5">Transmembrane protein</fullName>
    </recommendedName>
</protein>
<dbReference type="EMBL" id="FN649736">
    <property type="protein sequence ID" value="CBN79833.1"/>
    <property type="molecule type" value="Genomic_DNA"/>
</dbReference>
<dbReference type="OMA" id="LSAKWRV"/>
<dbReference type="Proteomes" id="UP000002630">
    <property type="component" value="Linkage Group LG11"/>
</dbReference>
<name>D8LF13_ECTSI</name>
<feature type="compositionally biased region" description="Low complexity" evidence="1">
    <location>
        <begin position="231"/>
        <end position="243"/>
    </location>
</feature>
<feature type="transmembrane region" description="Helical" evidence="2">
    <location>
        <begin position="57"/>
        <end position="80"/>
    </location>
</feature>
<keyword evidence="2" id="KW-0472">Membrane</keyword>
<feature type="transmembrane region" description="Helical" evidence="2">
    <location>
        <begin position="192"/>
        <end position="212"/>
    </location>
</feature>
<dbReference type="AlphaFoldDB" id="D8LF13"/>
<evidence type="ECO:0008006" key="5">
    <source>
        <dbReference type="Google" id="ProtNLM"/>
    </source>
</evidence>
<feature type="transmembrane region" description="Helical" evidence="2">
    <location>
        <begin position="322"/>
        <end position="346"/>
    </location>
</feature>
<evidence type="ECO:0000256" key="2">
    <source>
        <dbReference type="SAM" id="Phobius"/>
    </source>
</evidence>
<proteinExistence type="predicted"/>
<evidence type="ECO:0000256" key="1">
    <source>
        <dbReference type="SAM" id="MobiDB-lite"/>
    </source>
</evidence>
<organism evidence="3 4">
    <name type="scientific">Ectocarpus siliculosus</name>
    <name type="common">Brown alga</name>
    <name type="synonym">Conferva siliculosa</name>
    <dbReference type="NCBI Taxonomy" id="2880"/>
    <lineage>
        <taxon>Eukaryota</taxon>
        <taxon>Sar</taxon>
        <taxon>Stramenopiles</taxon>
        <taxon>Ochrophyta</taxon>
        <taxon>PX clade</taxon>
        <taxon>Phaeophyceae</taxon>
        <taxon>Ectocarpales</taxon>
        <taxon>Ectocarpaceae</taxon>
        <taxon>Ectocarpus</taxon>
    </lineage>
</organism>
<dbReference type="OrthoDB" id="10339170at2759"/>
<keyword evidence="2" id="KW-0812">Transmembrane</keyword>